<protein>
    <submittedName>
        <fullName evidence="1">Adenine-specific DNA methylase, contains a Zn-ribbon domain</fullName>
    </submittedName>
</protein>
<dbReference type="EMBL" id="FWXF01000030">
    <property type="protein sequence ID" value="SMC28264.1"/>
    <property type="molecule type" value="Genomic_DNA"/>
</dbReference>
<dbReference type="SUPFAM" id="SSF53335">
    <property type="entry name" value="S-adenosyl-L-methionine-dependent methyltransferases"/>
    <property type="match status" value="1"/>
</dbReference>
<dbReference type="InterPro" id="IPR029063">
    <property type="entry name" value="SAM-dependent_MTases_sf"/>
</dbReference>
<dbReference type="GO" id="GO:0008168">
    <property type="term" value="F:methyltransferase activity"/>
    <property type="evidence" value="ECO:0007669"/>
    <property type="project" value="UniProtKB-KW"/>
</dbReference>
<reference evidence="1 2" key="1">
    <citation type="submission" date="2017-04" db="EMBL/GenBank/DDBJ databases">
        <authorList>
            <person name="Afonso C.L."/>
            <person name="Miller P.J."/>
            <person name="Scott M.A."/>
            <person name="Spackman E."/>
            <person name="Goraichik I."/>
            <person name="Dimitrov K.M."/>
            <person name="Suarez D.L."/>
            <person name="Swayne D.E."/>
        </authorList>
    </citation>
    <scope>NUCLEOTIDE SEQUENCE [LARGE SCALE GENOMIC DNA]</scope>
    <source>
        <strain evidence="1 2">DSM 13146</strain>
    </source>
</reference>
<keyword evidence="1" id="KW-0808">Transferase</keyword>
<evidence type="ECO:0000313" key="1">
    <source>
        <dbReference type="EMBL" id="SMC28264.1"/>
    </source>
</evidence>
<dbReference type="GO" id="GO:0032259">
    <property type="term" value="P:methylation"/>
    <property type="evidence" value="ECO:0007669"/>
    <property type="project" value="UniProtKB-KW"/>
</dbReference>
<dbReference type="PROSITE" id="PS00092">
    <property type="entry name" value="N6_MTASE"/>
    <property type="match status" value="1"/>
</dbReference>
<dbReference type="Gene3D" id="3.40.50.150">
    <property type="entry name" value="Vaccinia Virus protein VP39"/>
    <property type="match status" value="2"/>
</dbReference>
<sequence>MIERDFDIGFIAGLALREKQIQQNYRPVIAVHKWFARRPGTLFRGLLLSEFGSGPLAQTFFESNDLSGIRVADPFMGGGTPLLEANRVGCEGVGFDINPMSYWIVKQEIEHLDLAAYERTADRLRETLEKELGHLYKTRCVHCGSEDAHAKYFLWVKTRPCTECGEKIDLFPGFLVARNARHPKNVFVCPECGELNEVEDRLQPGKCHSCRSQLRLEGPARRGVCQCPSCGTDNHFPTPDKRPEHRLFAIEYYCPSCKPNHQGRFFKKPDLQDLERIREARAKWKKIHPRFVPEDPIPSGNETNRLHRWGYRYYREMFNSRQLLGLEAAARFISRITDERVRGALATNLSDLLRYQNMLCRYDTMALKSLDIFSVHGFPVGLIQCESNMLGIVDPDKGTIVGSGGWVNITEKFRKAKSYCDAPFEVRYKGRRKEIVPIPGEWIGDYRHGAREGEKRKIELVCGDAAEAELPENSLDAVLTDPPYFGNVQYAELMDFCYVWLRRLVAKDVPSAFMQSSTRRPEELTVNEDMGRDLEHFTDGLSTVFRKMARALKPGAPLAFTYHHNDIAAYLPVAVAILDAGLTCTASLPCPAEMGASIHINGTGSSIVDTVFVCRSTGWISKGDLVETPREVAVLVKRDVEALETGGVKPTEGDLRCIVYGHLIRLAIWDLRQGWNSASGTGEKLSKVEAWLHEFGSWEEVRRCLDVDTRTNTGQWRLACDESMAKCGMEHAKVSF</sequence>
<keyword evidence="1" id="KW-0489">Methyltransferase</keyword>
<keyword evidence="2" id="KW-1185">Reference proteome</keyword>
<dbReference type="Proteomes" id="UP000192783">
    <property type="component" value="Unassembled WGS sequence"/>
</dbReference>
<organism evidence="1 2">
    <name type="scientific">Desulfacinum hydrothermale DSM 13146</name>
    <dbReference type="NCBI Taxonomy" id="1121390"/>
    <lineage>
        <taxon>Bacteria</taxon>
        <taxon>Pseudomonadati</taxon>
        <taxon>Thermodesulfobacteriota</taxon>
        <taxon>Syntrophobacteria</taxon>
        <taxon>Syntrophobacterales</taxon>
        <taxon>Syntrophobacteraceae</taxon>
        <taxon>Desulfacinum</taxon>
    </lineage>
</organism>
<gene>
    <name evidence="1" type="ORF">SAMN02746041_03217</name>
</gene>
<accession>A0A1W1XWP7</accession>
<dbReference type="STRING" id="1121390.SAMN02746041_03217"/>
<dbReference type="OrthoDB" id="3197274at2"/>
<evidence type="ECO:0000313" key="2">
    <source>
        <dbReference type="Proteomes" id="UP000192783"/>
    </source>
</evidence>
<dbReference type="AlphaFoldDB" id="A0A1W1XWP7"/>
<proteinExistence type="predicted"/>
<dbReference type="InterPro" id="IPR002052">
    <property type="entry name" value="DNA_methylase_N6_adenine_CS"/>
</dbReference>
<dbReference type="RefSeq" id="WP_084059095.1">
    <property type="nucleotide sequence ID" value="NZ_FWXF01000030.1"/>
</dbReference>
<name>A0A1W1XWP7_9BACT</name>
<dbReference type="GO" id="GO:0003676">
    <property type="term" value="F:nucleic acid binding"/>
    <property type="evidence" value="ECO:0007669"/>
    <property type="project" value="InterPro"/>
</dbReference>